<evidence type="ECO:0000256" key="7">
    <source>
        <dbReference type="SAM" id="MobiDB-lite"/>
    </source>
</evidence>
<comment type="subcellular location">
    <subcellularLocation>
        <location evidence="1">Nucleus</location>
    </subcellularLocation>
</comment>
<gene>
    <name evidence="9" type="ORF">CCMA1212_004453</name>
</gene>
<organism evidence="9 10">
    <name type="scientific">Trichoderma ghanense</name>
    <dbReference type="NCBI Taxonomy" id="65468"/>
    <lineage>
        <taxon>Eukaryota</taxon>
        <taxon>Fungi</taxon>
        <taxon>Dikarya</taxon>
        <taxon>Ascomycota</taxon>
        <taxon>Pezizomycotina</taxon>
        <taxon>Sordariomycetes</taxon>
        <taxon>Hypocreomycetidae</taxon>
        <taxon>Hypocreales</taxon>
        <taxon>Hypocreaceae</taxon>
        <taxon>Trichoderma</taxon>
    </lineage>
</organism>
<keyword evidence="4" id="KW-0805">Transcription regulation</keyword>
<evidence type="ECO:0000256" key="3">
    <source>
        <dbReference type="ARBA" id="ARBA00022491"/>
    </source>
</evidence>
<evidence type="ECO:0000256" key="2">
    <source>
        <dbReference type="ARBA" id="ARBA00006283"/>
    </source>
</evidence>
<dbReference type="InterPro" id="IPR024145">
    <property type="entry name" value="His_deAcase_SAP30/SAP30L"/>
</dbReference>
<dbReference type="Gene3D" id="6.10.160.20">
    <property type="match status" value="1"/>
</dbReference>
<proteinExistence type="inferred from homology"/>
<keyword evidence="10" id="KW-1185">Reference proteome</keyword>
<accession>A0ABY2H602</accession>
<comment type="similarity">
    <text evidence="2">Belongs to the SAP30 family.</text>
</comment>
<evidence type="ECO:0000259" key="8">
    <source>
        <dbReference type="Pfam" id="PF13867"/>
    </source>
</evidence>
<sequence>MALCPVRPVKAPVARHSATVPESAAVQVPAGARKPEKKVAAAAGPYGAKSGRRVRCCKASLLYLLSLWLSLQTRPGPRFFSSEPRSPHRSSPAKHVLPEKCDDRLFSSLCQLPPLTAPYSAFPRPPASPARISFAKPHLASPILAPLLALSSPLLSPANQPSNHPPTMAPTKNSRKDHDDAPAKEKNGHGSAKMRRGASQQTHAASRELPPAPTSAPAQPTEPLLPSLPWSSFERRSLHAYVREHELTTPASYSSSFHNWVLSRPGSLGLYSPTMVRKQQIKRQSKDQLALAVRKHFNGLGIQENDVIVDFIYKVRNHQSAKKPAPTKHALVATD</sequence>
<dbReference type="PANTHER" id="PTHR13286">
    <property type="entry name" value="SAP30"/>
    <property type="match status" value="1"/>
</dbReference>
<protein>
    <recommendedName>
        <fullName evidence="8">Histone deacetylase complex subunit SAP30 Sin3 binding domain-containing protein</fullName>
    </recommendedName>
</protein>
<reference evidence="9 10" key="1">
    <citation type="submission" date="2018-01" db="EMBL/GenBank/DDBJ databases">
        <title>Genome characterization of the sugarcane-associated fungus Trichoderma ghanense CCMA-1212 and their application in lignocelulose bioconversion.</title>
        <authorList>
            <person name="Steindorff A.S."/>
            <person name="Mendes T.D."/>
            <person name="Vilela E.S.D."/>
            <person name="Rodrigues D.S."/>
            <person name="Formighieri E.F."/>
            <person name="Melo I.S."/>
            <person name="Favaro L.C.L."/>
        </authorList>
    </citation>
    <scope>NUCLEOTIDE SEQUENCE [LARGE SCALE GENOMIC DNA]</scope>
    <source>
        <strain evidence="9 10">CCMA-1212</strain>
    </source>
</reference>
<keyword evidence="3" id="KW-0678">Repressor</keyword>
<feature type="region of interest" description="Disordered" evidence="7">
    <location>
        <begin position="155"/>
        <end position="227"/>
    </location>
</feature>
<evidence type="ECO:0000313" key="9">
    <source>
        <dbReference type="EMBL" id="TFB03516.1"/>
    </source>
</evidence>
<dbReference type="RefSeq" id="XP_073559717.1">
    <property type="nucleotide sequence ID" value="XM_073701754.1"/>
</dbReference>
<dbReference type="PANTHER" id="PTHR13286:SF23">
    <property type="entry name" value="HISTONE DEACETYLASE COMPLEX SUBUNIT SAP30 SIN3 BINDING DOMAIN-CONTAINING PROTEIN"/>
    <property type="match status" value="1"/>
</dbReference>
<evidence type="ECO:0000256" key="1">
    <source>
        <dbReference type="ARBA" id="ARBA00004123"/>
    </source>
</evidence>
<dbReference type="InterPro" id="IPR025718">
    <property type="entry name" value="SAP30_Sin3-bd"/>
</dbReference>
<evidence type="ECO:0000256" key="5">
    <source>
        <dbReference type="ARBA" id="ARBA00023163"/>
    </source>
</evidence>
<evidence type="ECO:0000256" key="6">
    <source>
        <dbReference type="ARBA" id="ARBA00023242"/>
    </source>
</evidence>
<feature type="compositionally biased region" description="Basic and acidic residues" evidence="7">
    <location>
        <begin position="174"/>
        <end position="188"/>
    </location>
</feature>
<dbReference type="Pfam" id="PF13867">
    <property type="entry name" value="SAP30_Sin3_bdg"/>
    <property type="match status" value="1"/>
</dbReference>
<evidence type="ECO:0000256" key="4">
    <source>
        <dbReference type="ARBA" id="ARBA00023015"/>
    </source>
</evidence>
<evidence type="ECO:0000313" key="10">
    <source>
        <dbReference type="Proteomes" id="UP001642720"/>
    </source>
</evidence>
<comment type="caution">
    <text evidence="9">The sequence shown here is derived from an EMBL/GenBank/DDBJ whole genome shotgun (WGS) entry which is preliminary data.</text>
</comment>
<dbReference type="EMBL" id="PPTA01000005">
    <property type="protein sequence ID" value="TFB03516.1"/>
    <property type="molecule type" value="Genomic_DNA"/>
</dbReference>
<dbReference type="InterPro" id="IPR038291">
    <property type="entry name" value="SAP30_C_sf"/>
</dbReference>
<keyword evidence="6" id="KW-0539">Nucleus</keyword>
<name>A0ABY2H602_9HYPO</name>
<dbReference type="Proteomes" id="UP001642720">
    <property type="component" value="Unassembled WGS sequence"/>
</dbReference>
<dbReference type="GeneID" id="300576204"/>
<feature type="domain" description="Histone deacetylase complex subunit SAP30 Sin3 binding" evidence="8">
    <location>
        <begin position="284"/>
        <end position="316"/>
    </location>
</feature>
<keyword evidence="5" id="KW-0804">Transcription</keyword>